<dbReference type="Proteomes" id="UP001417504">
    <property type="component" value="Unassembled WGS sequence"/>
</dbReference>
<keyword evidence="3" id="KW-1185">Reference proteome</keyword>
<comment type="caution">
    <text evidence="2">The sequence shown here is derived from an EMBL/GenBank/DDBJ whole genome shotgun (WGS) entry which is preliminary data.</text>
</comment>
<dbReference type="InterPro" id="IPR039765">
    <property type="entry name" value="Yip5/YIPF1/YIPF2"/>
</dbReference>
<dbReference type="PANTHER" id="PTHR12822">
    <property type="entry name" value="PROTEIN YIPF"/>
    <property type="match status" value="1"/>
</dbReference>
<evidence type="ECO:0000313" key="2">
    <source>
        <dbReference type="EMBL" id="KAK9123865.1"/>
    </source>
</evidence>
<feature type="transmembrane region" description="Helical" evidence="1">
    <location>
        <begin position="117"/>
        <end position="138"/>
    </location>
</feature>
<protein>
    <recommendedName>
        <fullName evidence="4">Protein YIP</fullName>
    </recommendedName>
</protein>
<dbReference type="GO" id="GO:0016192">
    <property type="term" value="P:vesicle-mediated transport"/>
    <property type="evidence" value="ECO:0007669"/>
    <property type="project" value="InterPro"/>
</dbReference>
<sequence length="212" mass="23612">MDDSYTSLPTSHLLGSVPRVGGDEQQAANNWKGVFSISSYTQFFNVDTDIVVERIMSSFYPIRGDFFRKIDSNPDLYGLIWISTSLVFVISALGNCATYLMQKKSDGSIPWSFNVNYVNLATCAIYGYALVVPTAFYFLLRYLGSSPSIFLLVIPVEFVRWIIILLAGLASASFVALNVKTYVEGSDLMVVVVASFVLQIALALFIKLWFFP</sequence>
<accession>A0AAP0NZX5</accession>
<keyword evidence="1" id="KW-1133">Transmembrane helix</keyword>
<feature type="transmembrane region" description="Helical" evidence="1">
    <location>
        <begin position="158"/>
        <end position="177"/>
    </location>
</feature>
<keyword evidence="1" id="KW-0472">Membrane</keyword>
<feature type="transmembrane region" description="Helical" evidence="1">
    <location>
        <begin position="76"/>
        <end position="96"/>
    </location>
</feature>
<evidence type="ECO:0000256" key="1">
    <source>
        <dbReference type="SAM" id="Phobius"/>
    </source>
</evidence>
<dbReference type="PANTHER" id="PTHR12822:SF5">
    <property type="entry name" value="PROTEIN YIP"/>
    <property type="match status" value="1"/>
</dbReference>
<evidence type="ECO:0000313" key="3">
    <source>
        <dbReference type="Proteomes" id="UP001417504"/>
    </source>
</evidence>
<gene>
    <name evidence="2" type="ORF">Sjap_013467</name>
</gene>
<name>A0AAP0NZX5_9MAGN</name>
<dbReference type="GO" id="GO:0031267">
    <property type="term" value="F:small GTPase binding"/>
    <property type="evidence" value="ECO:0007669"/>
    <property type="project" value="InterPro"/>
</dbReference>
<evidence type="ECO:0008006" key="4">
    <source>
        <dbReference type="Google" id="ProtNLM"/>
    </source>
</evidence>
<reference evidence="2 3" key="1">
    <citation type="submission" date="2024-01" db="EMBL/GenBank/DDBJ databases">
        <title>Genome assemblies of Stephania.</title>
        <authorList>
            <person name="Yang L."/>
        </authorList>
    </citation>
    <scope>NUCLEOTIDE SEQUENCE [LARGE SCALE GENOMIC DNA]</scope>
    <source>
        <strain evidence="2">QJT</strain>
        <tissue evidence="2">Leaf</tissue>
    </source>
</reference>
<organism evidence="2 3">
    <name type="scientific">Stephania japonica</name>
    <dbReference type="NCBI Taxonomy" id="461633"/>
    <lineage>
        <taxon>Eukaryota</taxon>
        <taxon>Viridiplantae</taxon>
        <taxon>Streptophyta</taxon>
        <taxon>Embryophyta</taxon>
        <taxon>Tracheophyta</taxon>
        <taxon>Spermatophyta</taxon>
        <taxon>Magnoliopsida</taxon>
        <taxon>Ranunculales</taxon>
        <taxon>Menispermaceae</taxon>
        <taxon>Menispermoideae</taxon>
        <taxon>Cissampelideae</taxon>
        <taxon>Stephania</taxon>
    </lineage>
</organism>
<dbReference type="AlphaFoldDB" id="A0AAP0NZX5"/>
<dbReference type="GO" id="GO:0005794">
    <property type="term" value="C:Golgi apparatus"/>
    <property type="evidence" value="ECO:0007669"/>
    <property type="project" value="InterPro"/>
</dbReference>
<feature type="transmembrane region" description="Helical" evidence="1">
    <location>
        <begin position="189"/>
        <end position="210"/>
    </location>
</feature>
<keyword evidence="1" id="KW-0812">Transmembrane</keyword>
<proteinExistence type="predicted"/>
<dbReference type="EMBL" id="JBBNAE010000005">
    <property type="protein sequence ID" value="KAK9123865.1"/>
    <property type="molecule type" value="Genomic_DNA"/>
</dbReference>